<feature type="active site" evidence="6">
    <location>
        <position position="54"/>
    </location>
</feature>
<sequence>MNSYIPRTERIRQERMESKVSRTLEWFQAFSVAVILAVVIRLFVFEPFTVSGPSMQETMVTGDLVLVNKLVYKFREPRRGEIVVFHASEDKDFIKRVIGLPGETVEAKNNKILINGKIVEESYIADHVRTMDFDEIKVPQGKVFVLGDNRLNSTDSRAIGSISVSDLVGRAEFIYWPLTDLKEL</sequence>
<evidence type="ECO:0000256" key="5">
    <source>
        <dbReference type="ARBA" id="ARBA00022801"/>
    </source>
</evidence>
<dbReference type="Proteomes" id="UP000538292">
    <property type="component" value="Unassembled WGS sequence"/>
</dbReference>
<dbReference type="Pfam" id="PF10502">
    <property type="entry name" value="Peptidase_S26"/>
    <property type="match status" value="1"/>
</dbReference>
<dbReference type="PROSITE" id="PS00761">
    <property type="entry name" value="SPASE_I_3"/>
    <property type="match status" value="1"/>
</dbReference>
<evidence type="ECO:0000313" key="10">
    <source>
        <dbReference type="Proteomes" id="UP000538292"/>
    </source>
</evidence>
<dbReference type="SUPFAM" id="SSF51306">
    <property type="entry name" value="LexA/Signal peptidase"/>
    <property type="match status" value="1"/>
</dbReference>
<dbReference type="Gene3D" id="2.10.109.10">
    <property type="entry name" value="Umud Fragment, subunit A"/>
    <property type="match status" value="1"/>
</dbReference>
<evidence type="ECO:0000256" key="4">
    <source>
        <dbReference type="ARBA" id="ARBA00013208"/>
    </source>
</evidence>
<comment type="catalytic activity">
    <reaction evidence="1 7">
        <text>Cleavage of hydrophobic, N-terminal signal or leader sequences from secreted and periplasmic proteins.</text>
        <dbReference type="EC" id="3.4.21.89"/>
    </reaction>
</comment>
<dbReference type="GO" id="GO:0004252">
    <property type="term" value="F:serine-type endopeptidase activity"/>
    <property type="evidence" value="ECO:0007669"/>
    <property type="project" value="InterPro"/>
</dbReference>
<dbReference type="InterPro" id="IPR019533">
    <property type="entry name" value="Peptidase_S26"/>
</dbReference>
<dbReference type="AlphaFoldDB" id="A0A7W2ARD1"/>
<keyword evidence="5 7" id="KW-0378">Hydrolase</keyword>
<dbReference type="PRINTS" id="PR00727">
    <property type="entry name" value="LEADERPTASE"/>
</dbReference>
<proteinExistence type="inferred from homology"/>
<dbReference type="EC" id="3.4.21.89" evidence="4 7"/>
<accession>A0A7W2ARD1</accession>
<keyword evidence="7" id="KW-0472">Membrane</keyword>
<dbReference type="GO" id="GO:0009003">
    <property type="term" value="F:signal peptidase activity"/>
    <property type="evidence" value="ECO:0007669"/>
    <property type="project" value="UniProtKB-EC"/>
</dbReference>
<comment type="subcellular location">
    <subcellularLocation>
        <location evidence="2">Cell membrane</location>
        <topology evidence="2">Single-pass type II membrane protein</topology>
    </subcellularLocation>
    <subcellularLocation>
        <location evidence="7">Membrane</location>
        <topology evidence="7">Single-pass type II membrane protein</topology>
    </subcellularLocation>
</comment>
<feature type="active site" evidence="6">
    <location>
        <position position="95"/>
    </location>
</feature>
<name>A0A7W2ARD1_9BACL</name>
<evidence type="ECO:0000259" key="8">
    <source>
        <dbReference type="Pfam" id="PF10502"/>
    </source>
</evidence>
<keyword evidence="7" id="KW-1133">Transmembrane helix</keyword>
<evidence type="ECO:0000256" key="3">
    <source>
        <dbReference type="ARBA" id="ARBA00009370"/>
    </source>
</evidence>
<dbReference type="InterPro" id="IPR036286">
    <property type="entry name" value="LexA/Signal_pep-like_sf"/>
</dbReference>
<dbReference type="EMBL" id="JACEOL010000030">
    <property type="protein sequence ID" value="MBA4602438.1"/>
    <property type="molecule type" value="Genomic_DNA"/>
</dbReference>
<feature type="transmembrane region" description="Helical" evidence="7">
    <location>
        <begin position="26"/>
        <end position="45"/>
    </location>
</feature>
<dbReference type="GO" id="GO:0006465">
    <property type="term" value="P:signal peptide processing"/>
    <property type="evidence" value="ECO:0007669"/>
    <property type="project" value="InterPro"/>
</dbReference>
<feature type="domain" description="Peptidase S26" evidence="8">
    <location>
        <begin position="24"/>
        <end position="176"/>
    </location>
</feature>
<evidence type="ECO:0000256" key="7">
    <source>
        <dbReference type="RuleBase" id="RU362042"/>
    </source>
</evidence>
<evidence type="ECO:0000256" key="1">
    <source>
        <dbReference type="ARBA" id="ARBA00000677"/>
    </source>
</evidence>
<dbReference type="PANTHER" id="PTHR43390:SF1">
    <property type="entry name" value="CHLOROPLAST PROCESSING PEPTIDASE"/>
    <property type="match status" value="1"/>
</dbReference>
<evidence type="ECO:0000256" key="2">
    <source>
        <dbReference type="ARBA" id="ARBA00004401"/>
    </source>
</evidence>
<dbReference type="InterPro" id="IPR019758">
    <property type="entry name" value="Pept_S26A_signal_pept_1_CS"/>
</dbReference>
<protein>
    <recommendedName>
        <fullName evidence="4 7">Signal peptidase I</fullName>
        <ecNumber evidence="4 7">3.4.21.89</ecNumber>
    </recommendedName>
</protein>
<dbReference type="GO" id="GO:0005886">
    <property type="term" value="C:plasma membrane"/>
    <property type="evidence" value="ECO:0007669"/>
    <property type="project" value="UniProtKB-SubCell"/>
</dbReference>
<comment type="caution">
    <text evidence="9">The sequence shown here is derived from an EMBL/GenBank/DDBJ whole genome shotgun (WGS) entry which is preliminary data.</text>
</comment>
<keyword evidence="7" id="KW-0812">Transmembrane</keyword>
<keyword evidence="10" id="KW-1185">Reference proteome</keyword>
<evidence type="ECO:0000313" key="9">
    <source>
        <dbReference type="EMBL" id="MBA4602438.1"/>
    </source>
</evidence>
<gene>
    <name evidence="9" type="primary">lepB</name>
    <name evidence="9" type="ORF">H2C83_08935</name>
</gene>
<evidence type="ECO:0000256" key="6">
    <source>
        <dbReference type="PIRSR" id="PIRSR600223-1"/>
    </source>
</evidence>
<dbReference type="InterPro" id="IPR000223">
    <property type="entry name" value="Pept_S26A_signal_pept_1"/>
</dbReference>
<dbReference type="NCBIfam" id="TIGR02227">
    <property type="entry name" value="sigpep_I_bact"/>
    <property type="match status" value="1"/>
</dbReference>
<dbReference type="RefSeq" id="WP_181739958.1">
    <property type="nucleotide sequence ID" value="NZ_JACEOL010000030.1"/>
</dbReference>
<dbReference type="CDD" id="cd06530">
    <property type="entry name" value="S26_SPase_I"/>
    <property type="match status" value="1"/>
</dbReference>
<organism evidence="9 10">
    <name type="scientific">Thermoactinomyces mirandus</name>
    <dbReference type="NCBI Taxonomy" id="2756294"/>
    <lineage>
        <taxon>Bacteria</taxon>
        <taxon>Bacillati</taxon>
        <taxon>Bacillota</taxon>
        <taxon>Bacilli</taxon>
        <taxon>Bacillales</taxon>
        <taxon>Thermoactinomycetaceae</taxon>
        <taxon>Thermoactinomyces</taxon>
    </lineage>
</organism>
<reference evidence="9 10" key="1">
    <citation type="submission" date="2020-07" db="EMBL/GenBank/DDBJ databases">
        <title>Thermoactinomyces phylogeny.</title>
        <authorList>
            <person name="Dunlap C."/>
        </authorList>
    </citation>
    <scope>NUCLEOTIDE SEQUENCE [LARGE SCALE GENOMIC DNA]</scope>
    <source>
        <strain evidence="9 10">AMNI-1</strain>
    </source>
</reference>
<comment type="similarity">
    <text evidence="3 7">Belongs to the peptidase S26 family.</text>
</comment>
<dbReference type="PANTHER" id="PTHR43390">
    <property type="entry name" value="SIGNAL PEPTIDASE I"/>
    <property type="match status" value="1"/>
</dbReference>
<keyword evidence="7" id="KW-0645">Protease</keyword>